<comment type="similarity">
    <text evidence="2">Belongs to the ABC transporter superfamily.</text>
</comment>
<dbReference type="PANTHER" id="PTHR42711:SF5">
    <property type="entry name" value="ABC TRANSPORTER ATP-BINDING PROTEIN NATA"/>
    <property type="match status" value="1"/>
</dbReference>
<evidence type="ECO:0000256" key="5">
    <source>
        <dbReference type="ARBA" id="ARBA00022475"/>
    </source>
</evidence>
<dbReference type="GO" id="GO:0005886">
    <property type="term" value="C:plasma membrane"/>
    <property type="evidence" value="ECO:0007669"/>
    <property type="project" value="UniProtKB-SubCell"/>
</dbReference>
<evidence type="ECO:0000256" key="1">
    <source>
        <dbReference type="ARBA" id="ARBA00004236"/>
    </source>
</evidence>
<protein>
    <submittedName>
        <fullName evidence="11">ABC transporter ATP-binding protein</fullName>
    </submittedName>
</protein>
<keyword evidence="4" id="KW-0536">Nodulation</keyword>
<dbReference type="InterPro" id="IPR003439">
    <property type="entry name" value="ABC_transporter-like_ATP-bd"/>
</dbReference>
<dbReference type="FunFam" id="3.40.50.300:FF:000589">
    <property type="entry name" value="ABC transporter, ATP-binding subunit"/>
    <property type="match status" value="1"/>
</dbReference>
<keyword evidence="5" id="KW-1003">Cell membrane</keyword>
<dbReference type="InterPro" id="IPR027417">
    <property type="entry name" value="P-loop_NTPase"/>
</dbReference>
<dbReference type="GO" id="GO:0016887">
    <property type="term" value="F:ATP hydrolysis activity"/>
    <property type="evidence" value="ECO:0007669"/>
    <property type="project" value="InterPro"/>
</dbReference>
<evidence type="ECO:0000256" key="9">
    <source>
        <dbReference type="ARBA" id="ARBA00023136"/>
    </source>
</evidence>
<dbReference type="SMART" id="SM00382">
    <property type="entry name" value="AAA"/>
    <property type="match status" value="1"/>
</dbReference>
<organism evidence="11 12">
    <name type="scientific">Chitinophaga agrisoli</name>
    <dbReference type="NCBI Taxonomy" id="2607653"/>
    <lineage>
        <taxon>Bacteria</taxon>
        <taxon>Pseudomonadati</taxon>
        <taxon>Bacteroidota</taxon>
        <taxon>Chitinophagia</taxon>
        <taxon>Chitinophagales</taxon>
        <taxon>Chitinophagaceae</taxon>
        <taxon>Chitinophaga</taxon>
    </lineage>
</organism>
<keyword evidence="6" id="KW-0547">Nucleotide-binding</keyword>
<dbReference type="InterPro" id="IPR017871">
    <property type="entry name" value="ABC_transporter-like_CS"/>
</dbReference>
<reference evidence="11 12" key="1">
    <citation type="submission" date="2019-09" db="EMBL/GenBank/DDBJ databases">
        <title>Chitinophaga ginsengihumi sp. nov., isolated from soil of ginseng rhizosphere.</title>
        <authorList>
            <person name="Lee J."/>
        </authorList>
    </citation>
    <scope>NUCLEOTIDE SEQUENCE [LARGE SCALE GENOMIC DNA]</scope>
    <source>
        <strain evidence="11 12">BN140078</strain>
    </source>
</reference>
<dbReference type="PROSITE" id="PS00211">
    <property type="entry name" value="ABC_TRANSPORTER_1"/>
    <property type="match status" value="1"/>
</dbReference>
<evidence type="ECO:0000259" key="10">
    <source>
        <dbReference type="PROSITE" id="PS50893"/>
    </source>
</evidence>
<dbReference type="Proteomes" id="UP000324611">
    <property type="component" value="Unassembled WGS sequence"/>
</dbReference>
<dbReference type="SUPFAM" id="SSF52540">
    <property type="entry name" value="P-loop containing nucleoside triphosphate hydrolases"/>
    <property type="match status" value="1"/>
</dbReference>
<comment type="subcellular location">
    <subcellularLocation>
        <location evidence="1">Cell membrane</location>
    </subcellularLocation>
</comment>
<evidence type="ECO:0000256" key="2">
    <source>
        <dbReference type="ARBA" id="ARBA00005417"/>
    </source>
</evidence>
<keyword evidence="9" id="KW-0472">Membrane</keyword>
<dbReference type="PANTHER" id="PTHR42711">
    <property type="entry name" value="ABC TRANSPORTER ATP-BINDING PROTEIN"/>
    <property type="match status" value="1"/>
</dbReference>
<evidence type="ECO:0000256" key="3">
    <source>
        <dbReference type="ARBA" id="ARBA00022448"/>
    </source>
</evidence>
<feature type="domain" description="ABC transporter" evidence="10">
    <location>
        <begin position="10"/>
        <end position="238"/>
    </location>
</feature>
<dbReference type="AlphaFoldDB" id="A0A5B2VU37"/>
<keyword evidence="7 11" id="KW-0067">ATP-binding</keyword>
<dbReference type="PROSITE" id="PS50893">
    <property type="entry name" value="ABC_TRANSPORTER_2"/>
    <property type="match status" value="1"/>
</dbReference>
<sequence length="260" mass="28462">MSTHEHTPILQVNGLEVYYGAFQAVRNVSFEVKPGEIFGLLGPNGAGKTSTLSAIEGLIRFRSGHITVAGHDVRQKPLYARANMGVQLQSTSFQAELTITEIIRLYAGIYGVNMTAEQILAVLAEIQLADAAGKRYGQLSGGQQQRVSLVIATIHDPSLVLLDEPTTGLDPQSRRQLWERIEAIREKGHGVLLTTHSMEEAESVCDRIAIIDHGTIVAIDTPAELIQRHRHDPEVISASRKGRITLEDVFIGLTGRTIRS</sequence>
<dbReference type="GO" id="GO:0005524">
    <property type="term" value="F:ATP binding"/>
    <property type="evidence" value="ECO:0007669"/>
    <property type="project" value="UniProtKB-KW"/>
</dbReference>
<dbReference type="EMBL" id="VUOC01000002">
    <property type="protein sequence ID" value="KAA2242555.1"/>
    <property type="molecule type" value="Genomic_DNA"/>
</dbReference>
<proteinExistence type="inferred from homology"/>
<evidence type="ECO:0000313" key="12">
    <source>
        <dbReference type="Proteomes" id="UP000324611"/>
    </source>
</evidence>
<reference evidence="11 12" key="2">
    <citation type="submission" date="2019-09" db="EMBL/GenBank/DDBJ databases">
        <authorList>
            <person name="Jin C."/>
        </authorList>
    </citation>
    <scope>NUCLEOTIDE SEQUENCE [LARGE SCALE GENOMIC DNA]</scope>
    <source>
        <strain evidence="11 12">BN140078</strain>
    </source>
</reference>
<keyword evidence="3" id="KW-0813">Transport</keyword>
<dbReference type="RefSeq" id="WP_149837427.1">
    <property type="nucleotide sequence ID" value="NZ_VUOC01000002.1"/>
</dbReference>
<evidence type="ECO:0000256" key="8">
    <source>
        <dbReference type="ARBA" id="ARBA00022967"/>
    </source>
</evidence>
<evidence type="ECO:0000256" key="6">
    <source>
        <dbReference type="ARBA" id="ARBA00022741"/>
    </source>
</evidence>
<dbReference type="InterPro" id="IPR050763">
    <property type="entry name" value="ABC_transporter_ATP-binding"/>
</dbReference>
<comment type="caution">
    <text evidence="11">The sequence shown here is derived from an EMBL/GenBank/DDBJ whole genome shotgun (WGS) entry which is preliminary data.</text>
</comment>
<evidence type="ECO:0000313" key="11">
    <source>
        <dbReference type="EMBL" id="KAA2242555.1"/>
    </source>
</evidence>
<name>A0A5B2VU37_9BACT</name>
<evidence type="ECO:0000256" key="4">
    <source>
        <dbReference type="ARBA" id="ARBA00022458"/>
    </source>
</evidence>
<dbReference type="Pfam" id="PF00005">
    <property type="entry name" value="ABC_tran"/>
    <property type="match status" value="1"/>
</dbReference>
<evidence type="ECO:0000256" key="7">
    <source>
        <dbReference type="ARBA" id="ARBA00022840"/>
    </source>
</evidence>
<keyword evidence="12" id="KW-1185">Reference proteome</keyword>
<accession>A0A5B2VU37</accession>
<dbReference type="InterPro" id="IPR003593">
    <property type="entry name" value="AAA+_ATPase"/>
</dbReference>
<keyword evidence="8" id="KW-1278">Translocase</keyword>
<gene>
    <name evidence="11" type="ORF">F0L74_08445</name>
</gene>
<dbReference type="Gene3D" id="3.40.50.300">
    <property type="entry name" value="P-loop containing nucleotide triphosphate hydrolases"/>
    <property type="match status" value="1"/>
</dbReference>